<protein>
    <submittedName>
        <fullName evidence="1">Uncharacterized protein</fullName>
    </submittedName>
</protein>
<comment type="caution">
    <text evidence="1">The sequence shown here is derived from an EMBL/GenBank/DDBJ whole genome shotgun (WGS) entry which is preliminary data.</text>
</comment>
<dbReference type="Proteomes" id="UP000550707">
    <property type="component" value="Unassembled WGS sequence"/>
</dbReference>
<name>A0A7J8JWA1_MOLMO</name>
<keyword evidence="2" id="KW-1185">Reference proteome</keyword>
<evidence type="ECO:0000313" key="1">
    <source>
        <dbReference type="EMBL" id="KAF6500750.1"/>
    </source>
</evidence>
<gene>
    <name evidence="1" type="ORF">HJG59_007806</name>
</gene>
<accession>A0A7J8JWA1</accession>
<organism evidence="1 2">
    <name type="scientific">Molossus molossus</name>
    <name type="common">Pallas' mastiff bat</name>
    <name type="synonym">Vespertilio molossus</name>
    <dbReference type="NCBI Taxonomy" id="27622"/>
    <lineage>
        <taxon>Eukaryota</taxon>
        <taxon>Metazoa</taxon>
        <taxon>Chordata</taxon>
        <taxon>Craniata</taxon>
        <taxon>Vertebrata</taxon>
        <taxon>Euteleostomi</taxon>
        <taxon>Mammalia</taxon>
        <taxon>Eutheria</taxon>
        <taxon>Laurasiatheria</taxon>
        <taxon>Chiroptera</taxon>
        <taxon>Yangochiroptera</taxon>
        <taxon>Molossidae</taxon>
        <taxon>Molossus</taxon>
    </lineage>
</organism>
<reference evidence="1 2" key="1">
    <citation type="journal article" date="2020" name="Nature">
        <title>Six reference-quality genomes reveal evolution of bat adaptations.</title>
        <authorList>
            <person name="Jebb D."/>
            <person name="Huang Z."/>
            <person name="Pippel M."/>
            <person name="Hughes G.M."/>
            <person name="Lavrichenko K."/>
            <person name="Devanna P."/>
            <person name="Winkler S."/>
            <person name="Jermiin L.S."/>
            <person name="Skirmuntt E.C."/>
            <person name="Katzourakis A."/>
            <person name="Burkitt-Gray L."/>
            <person name="Ray D.A."/>
            <person name="Sullivan K.A.M."/>
            <person name="Roscito J.G."/>
            <person name="Kirilenko B.M."/>
            <person name="Davalos L.M."/>
            <person name="Corthals A.P."/>
            <person name="Power M.L."/>
            <person name="Jones G."/>
            <person name="Ransome R.D."/>
            <person name="Dechmann D.K.N."/>
            <person name="Locatelli A.G."/>
            <person name="Puechmaille S.J."/>
            <person name="Fedrigo O."/>
            <person name="Jarvis E.D."/>
            <person name="Hiller M."/>
            <person name="Vernes S.C."/>
            <person name="Myers E.W."/>
            <person name="Teeling E.C."/>
        </authorList>
    </citation>
    <scope>NUCLEOTIDE SEQUENCE [LARGE SCALE GENOMIC DNA]</scope>
    <source>
        <strain evidence="1">MMolMol1</strain>
        <tissue evidence="1">Muscle</tissue>
    </source>
</reference>
<dbReference type="InParanoid" id="A0A7J8JWA1"/>
<sequence>MTHSSQASFCQECFPKVSLVVDPYIPPTQNGETPDLDSLCSGMYVLKRIQLSTLLWGQPAAPPFFFAATVLRVKWAQSVSYKASVPTEAPLSKHHIPQEHLASAKVPHFHLCPLPPSNISSSLHLSTIPSLGWTPD</sequence>
<dbReference type="AlphaFoldDB" id="A0A7J8JWA1"/>
<proteinExistence type="predicted"/>
<evidence type="ECO:0000313" key="2">
    <source>
        <dbReference type="Proteomes" id="UP000550707"/>
    </source>
</evidence>
<dbReference type="EMBL" id="JACASF010000001">
    <property type="protein sequence ID" value="KAF6500750.1"/>
    <property type="molecule type" value="Genomic_DNA"/>
</dbReference>